<keyword evidence="3" id="KW-1185">Reference proteome</keyword>
<reference evidence="2 3" key="1">
    <citation type="submission" date="2016-03" db="EMBL/GenBank/DDBJ databases">
        <authorList>
            <person name="Cho S.-Y."/>
            <person name="Lim S."/>
            <person name="Kim H."/>
            <person name="Soh E.H."/>
            <person name="Moon J.S."/>
        </authorList>
    </citation>
    <scope>NUCLEOTIDE SEQUENCE [LARGE SCALE GENOMIC DNA]</scope>
    <source>
        <strain evidence="2 3">KCTC 3810</strain>
    </source>
</reference>
<feature type="transmembrane region" description="Helical" evidence="1">
    <location>
        <begin position="52"/>
        <end position="71"/>
    </location>
</feature>
<name>A0ABX2V519_9BACL</name>
<protein>
    <submittedName>
        <fullName evidence="2">Uncharacterized protein</fullName>
    </submittedName>
</protein>
<accession>A0ABX2V519</accession>
<evidence type="ECO:0000256" key="1">
    <source>
        <dbReference type="SAM" id="Phobius"/>
    </source>
</evidence>
<dbReference type="EMBL" id="LVVL01000019">
    <property type="protein sequence ID" value="OAN10125.1"/>
    <property type="molecule type" value="Genomic_DNA"/>
</dbReference>
<comment type="caution">
    <text evidence="2">The sequence shown here is derived from an EMBL/GenBank/DDBJ whole genome shotgun (WGS) entry which is preliminary data.</text>
</comment>
<sequence>MCFNLNKKITEHEALTIFFLSSLSYLIVYFFQWGKFYYYSIPISFIEINSNILLSSLVILSIISILVLFYLELLKEIILVPLKNRFTTNVIHEFKKKIRVYSFLYIIIVAFLFEYFDFFIVVLISFLLFTVYYYLAEKKQIAFVTLVIFILSLFFTIGFLFEKIQTNKLVIQDLSSNTSYVVLHLDNSKALISKVDLKTKTFSSQFQLIKIDSDKLNNFTLELKKINGLTIKESNN</sequence>
<feature type="transmembrane region" description="Helical" evidence="1">
    <location>
        <begin position="12"/>
        <end position="32"/>
    </location>
</feature>
<keyword evidence="1" id="KW-1133">Transmembrane helix</keyword>
<proteinExistence type="predicted"/>
<evidence type="ECO:0000313" key="3">
    <source>
        <dbReference type="Proteomes" id="UP000078447"/>
    </source>
</evidence>
<gene>
    <name evidence="2" type="ORF">A3783_15285</name>
</gene>
<evidence type="ECO:0000313" key="2">
    <source>
        <dbReference type="EMBL" id="OAN10125.1"/>
    </source>
</evidence>
<feature type="transmembrane region" description="Helical" evidence="1">
    <location>
        <begin position="103"/>
        <end position="135"/>
    </location>
</feature>
<organism evidence="2 3">
    <name type="scientific">Exiguobacterium undae</name>
    <dbReference type="NCBI Taxonomy" id="169177"/>
    <lineage>
        <taxon>Bacteria</taxon>
        <taxon>Bacillati</taxon>
        <taxon>Bacillota</taxon>
        <taxon>Bacilli</taxon>
        <taxon>Bacillales</taxon>
        <taxon>Bacillales Family XII. Incertae Sedis</taxon>
        <taxon>Exiguobacterium</taxon>
    </lineage>
</organism>
<keyword evidence="1" id="KW-0472">Membrane</keyword>
<feature type="transmembrane region" description="Helical" evidence="1">
    <location>
        <begin position="141"/>
        <end position="161"/>
    </location>
</feature>
<keyword evidence="1" id="KW-0812">Transmembrane</keyword>
<dbReference type="Proteomes" id="UP000078447">
    <property type="component" value="Unassembled WGS sequence"/>
</dbReference>